<dbReference type="PROSITE" id="PS50885">
    <property type="entry name" value="HAMP"/>
    <property type="match status" value="1"/>
</dbReference>
<dbReference type="Gene3D" id="1.10.287.950">
    <property type="entry name" value="Methyl-accepting chemotaxis protein"/>
    <property type="match status" value="1"/>
</dbReference>
<comment type="similarity">
    <text evidence="2">Belongs to the methyl-accepting chemotaxis (MCP) protein family.</text>
</comment>
<dbReference type="GO" id="GO:0006935">
    <property type="term" value="P:chemotaxis"/>
    <property type="evidence" value="ECO:0007669"/>
    <property type="project" value="UniProtKB-KW"/>
</dbReference>
<feature type="transmembrane region" description="Helical" evidence="6">
    <location>
        <begin position="13"/>
        <end position="37"/>
    </location>
</feature>
<dbReference type="PANTHER" id="PTHR43531">
    <property type="entry name" value="PROTEIN ICFG"/>
    <property type="match status" value="1"/>
</dbReference>
<evidence type="ECO:0000256" key="2">
    <source>
        <dbReference type="ARBA" id="ARBA00029447"/>
    </source>
</evidence>
<reference evidence="9" key="1">
    <citation type="journal article" date="2023" name="Microorganisms">
        <title>Genomic Characterization of Arcobacter butzleri Strains Isolated from Various Sources in Lithuania.</title>
        <authorList>
            <person name="Uljanovas D."/>
            <person name="Golz G."/>
            <person name="Fleischmann S."/>
            <person name="Kudirkiene E."/>
            <person name="Kasetiene N."/>
            <person name="Grineviciene A."/>
            <person name="Tamuleviciene E."/>
            <person name="Aksomaitiene J."/>
            <person name="Alter T."/>
            <person name="Malakauskas M."/>
        </authorList>
    </citation>
    <scope>NUCLEOTIDE SEQUENCE</scope>
    <source>
        <strain evidence="9">H19</strain>
    </source>
</reference>
<evidence type="ECO:0000259" key="8">
    <source>
        <dbReference type="PROSITE" id="PS50885"/>
    </source>
</evidence>
<feature type="domain" description="HAMP" evidence="8">
    <location>
        <begin position="351"/>
        <end position="381"/>
    </location>
</feature>
<feature type="transmembrane region" description="Helical" evidence="6">
    <location>
        <begin position="301"/>
        <end position="322"/>
    </location>
</feature>
<gene>
    <name evidence="9" type="ORF">PJV92_12090</name>
</gene>
<accession>A0AAP4UZM1</accession>
<dbReference type="AlphaFoldDB" id="A0AAP4UZM1"/>
<proteinExistence type="inferred from homology"/>
<feature type="compositionally biased region" description="Low complexity" evidence="5">
    <location>
        <begin position="762"/>
        <end position="774"/>
    </location>
</feature>
<evidence type="ECO:0000256" key="4">
    <source>
        <dbReference type="SAM" id="Coils"/>
    </source>
</evidence>
<dbReference type="EMBL" id="JAQJJM010000055">
    <property type="protein sequence ID" value="MDN5133459.1"/>
    <property type="molecule type" value="Genomic_DNA"/>
</dbReference>
<dbReference type="Gene3D" id="6.10.340.10">
    <property type="match status" value="1"/>
</dbReference>
<evidence type="ECO:0000313" key="10">
    <source>
        <dbReference type="Proteomes" id="UP001171508"/>
    </source>
</evidence>
<dbReference type="Pfam" id="PF00015">
    <property type="entry name" value="MCPsignal"/>
    <property type="match status" value="1"/>
</dbReference>
<name>A0AAP4UZM1_9BACT</name>
<evidence type="ECO:0000256" key="6">
    <source>
        <dbReference type="SAM" id="Phobius"/>
    </source>
</evidence>
<dbReference type="InterPro" id="IPR004089">
    <property type="entry name" value="MCPsignal_dom"/>
</dbReference>
<sequence length="785" mass="87083">MNLIQNLSFRLKLLLIAIPPLLGIIFYSIIFIFNLMGEKTNLEANKRQMQEIAVLSKIVHFMQIERGLSAGFVSSNGSKNSDKLLETRQKVSKALEEIKSIPSELKSSEKIISYTAELSQKRNQVDSLQITASETEAYFTKTIGSIINITTIVPNIIDDKDSRNIVQADTHLVSMKEQLAQLRANLNVAFIKNNFVENDYFNFAVSFGAFNINKNKFLVIAPENVTTSFKNSFKGEAVDKTFSMIEVAKAKAMEGNFGIDSSIWFSNASATIDILRNIEEELYDIAYKQIDSKISDMNNEIYMILFIIIILLILEIVLLYVISKNILLSLGNFKEGLLSFFSFLNKETSKTSRINIDSKDEFGEMANIVNTNIERTQKLIQQDNQLIDEVKNVVLKVKDGYLDNKISNKTDNQSLEELKNNFNEMLEVIASKVCKDINKLTNVLDSYAKLDFRAKVQNDKGIVSVGVNNLGNIITSMLVENKSNGLTLDESSNILLANVYKLNVSSNEAAASLEETAAALEEITSNIRNTTGNIAEMSNLSDNVTKSSTNGEKLANKTTIAMDEINTQVNLINESISVIDQIAFQTNILSLNAAVEAATAGEAGKGFAVVAQEVRNLASRSAEAAKEIKNIVENAKNKADEGKSIASHMIDGYKELNENIQQTINLISDIEMSSKEQLTGIEQINDALNQLDQQTQQNAQIASQTHDVALVTDNIAKLVVGNANDKEFEGKNEVKAKSLNIKKDSSYNVKTNEVVYQKAPQKTTTTKVSAKTITPSNNNDEWESF</sequence>
<reference evidence="9" key="2">
    <citation type="submission" date="2023-01" db="EMBL/GenBank/DDBJ databases">
        <authorList>
            <person name="Uljanovas D."/>
        </authorList>
    </citation>
    <scope>NUCLEOTIDE SEQUENCE</scope>
    <source>
        <strain evidence="9">H19</strain>
    </source>
</reference>
<keyword evidence="6" id="KW-0472">Membrane</keyword>
<protein>
    <submittedName>
        <fullName evidence="9">Methyl-accepting chemotaxis protein</fullName>
    </submittedName>
</protein>
<keyword evidence="1" id="KW-0145">Chemotaxis</keyword>
<keyword evidence="6" id="KW-0812">Transmembrane</keyword>
<dbReference type="GO" id="GO:0007165">
    <property type="term" value="P:signal transduction"/>
    <property type="evidence" value="ECO:0007669"/>
    <property type="project" value="UniProtKB-KW"/>
</dbReference>
<evidence type="ECO:0000256" key="5">
    <source>
        <dbReference type="SAM" id="MobiDB-lite"/>
    </source>
</evidence>
<dbReference type="PROSITE" id="PS50111">
    <property type="entry name" value="CHEMOTAXIS_TRANSDUC_2"/>
    <property type="match status" value="1"/>
</dbReference>
<evidence type="ECO:0000259" key="7">
    <source>
        <dbReference type="PROSITE" id="PS50111"/>
    </source>
</evidence>
<dbReference type="PANTHER" id="PTHR43531:SF11">
    <property type="entry name" value="METHYL-ACCEPTING CHEMOTAXIS PROTEIN 3"/>
    <property type="match status" value="1"/>
</dbReference>
<feature type="domain" description="Methyl-accepting transducer" evidence="7">
    <location>
        <begin position="484"/>
        <end position="713"/>
    </location>
</feature>
<evidence type="ECO:0000313" key="9">
    <source>
        <dbReference type="EMBL" id="MDN5133459.1"/>
    </source>
</evidence>
<evidence type="ECO:0000256" key="3">
    <source>
        <dbReference type="PROSITE-ProRule" id="PRU00284"/>
    </source>
</evidence>
<keyword evidence="6" id="KW-1133">Transmembrane helix</keyword>
<keyword evidence="4" id="KW-0175">Coiled coil</keyword>
<dbReference type="GO" id="GO:0016020">
    <property type="term" value="C:membrane"/>
    <property type="evidence" value="ECO:0007669"/>
    <property type="project" value="InterPro"/>
</dbReference>
<dbReference type="InterPro" id="IPR003660">
    <property type="entry name" value="HAMP_dom"/>
</dbReference>
<dbReference type="SMART" id="SM00283">
    <property type="entry name" value="MA"/>
    <property type="match status" value="1"/>
</dbReference>
<dbReference type="InterPro" id="IPR013587">
    <property type="entry name" value="Nitrate/nitrite_sensing"/>
</dbReference>
<feature type="coiled-coil region" evidence="4">
    <location>
        <begin position="653"/>
        <end position="704"/>
    </location>
</feature>
<keyword evidence="3" id="KW-0807">Transducer</keyword>
<feature type="region of interest" description="Disordered" evidence="5">
    <location>
        <begin position="761"/>
        <end position="785"/>
    </location>
</feature>
<organism evidence="9 10">
    <name type="scientific">Aliarcobacter butzleri</name>
    <dbReference type="NCBI Taxonomy" id="28197"/>
    <lineage>
        <taxon>Bacteria</taxon>
        <taxon>Pseudomonadati</taxon>
        <taxon>Campylobacterota</taxon>
        <taxon>Epsilonproteobacteria</taxon>
        <taxon>Campylobacterales</taxon>
        <taxon>Arcobacteraceae</taxon>
        <taxon>Aliarcobacter</taxon>
    </lineage>
</organism>
<dbReference type="InterPro" id="IPR051310">
    <property type="entry name" value="MCP_chemotaxis"/>
</dbReference>
<comment type="caution">
    <text evidence="9">The sequence shown here is derived from an EMBL/GenBank/DDBJ whole genome shotgun (WGS) entry which is preliminary data.</text>
</comment>
<evidence type="ECO:0000256" key="1">
    <source>
        <dbReference type="ARBA" id="ARBA00022500"/>
    </source>
</evidence>
<dbReference type="Pfam" id="PF08376">
    <property type="entry name" value="NIT"/>
    <property type="match status" value="1"/>
</dbReference>
<dbReference type="SUPFAM" id="SSF58104">
    <property type="entry name" value="Methyl-accepting chemotaxis protein (MCP) signaling domain"/>
    <property type="match status" value="1"/>
</dbReference>
<dbReference type="Proteomes" id="UP001171508">
    <property type="component" value="Unassembled WGS sequence"/>
</dbReference>